<accession>A0A0M4TD41</accession>
<dbReference type="STRING" id="45610.AOC03_07820"/>
<dbReference type="PANTHER" id="PTHR22935">
    <property type="entry name" value="PENICILLIN-BINDING PROTEIN"/>
    <property type="match status" value="1"/>
</dbReference>
<evidence type="ECO:0000313" key="4">
    <source>
        <dbReference type="Proteomes" id="UP000059847"/>
    </source>
</evidence>
<keyword evidence="4" id="KW-1185">Reference proteome</keyword>
<dbReference type="Proteomes" id="UP000059847">
    <property type="component" value="Chromosome"/>
</dbReference>
<evidence type="ECO:0000256" key="1">
    <source>
        <dbReference type="ARBA" id="ARBA00038473"/>
    </source>
</evidence>
<sequence>MVKKLSYLLIFLVMLLIYVMEFSILQSIQKPFVLNSLQCEGIKSKWLKEVARYSIEDLGYANLQLSYIDPEGKQSGCTAGWEGLPYLTQKIDDNTIFAYASVTKLFTAELILDLVRRKQINLDDKLVSFLPELKSKALKDARVADITISDLLSHRAGFDRNLTPDTMSNSSPWCPYKIETLQHTVLDFEPNSKNIYSNLGYCLLAQVIENVHSKTYFEVSQGYFKFKNSHLYYIQEQKNDKSKVPDINKNKDLNNFDFYALLPVGGLAGNSDYLAKYIYNMDRSTYPNITSRLDIVNCDIKQVRGCHGFSGYEYSINDKLTLYWREGRVPKTLALVSMDSDGGVLSILSNSENEVIWLNSNQQLLQMIYNSYLKQSK</sequence>
<dbReference type="Gene3D" id="3.40.710.10">
    <property type="entry name" value="DD-peptidase/beta-lactamase superfamily"/>
    <property type="match status" value="1"/>
</dbReference>
<dbReference type="SUPFAM" id="SSF56601">
    <property type="entry name" value="beta-lactamase/transpeptidase-like"/>
    <property type="match status" value="1"/>
</dbReference>
<dbReference type="InterPro" id="IPR012338">
    <property type="entry name" value="Beta-lactam/transpept-like"/>
</dbReference>
<dbReference type="EMBL" id="CP012678">
    <property type="protein sequence ID" value="ALF59958.1"/>
    <property type="molecule type" value="Genomic_DNA"/>
</dbReference>
<dbReference type="Pfam" id="PF00144">
    <property type="entry name" value="Beta-lactamase"/>
    <property type="match status" value="1"/>
</dbReference>
<evidence type="ECO:0000313" key="3">
    <source>
        <dbReference type="EMBL" id="ALF59958.1"/>
    </source>
</evidence>
<reference evidence="3 4" key="1">
    <citation type="submission" date="2015-09" db="EMBL/GenBank/DDBJ databases">
        <title>Complete genome of Psychrobacter urativorans R10.10B.</title>
        <authorList>
            <person name="See-Too W.S."/>
            <person name="Chan K.G."/>
        </authorList>
    </citation>
    <scope>NUCLEOTIDE SEQUENCE [LARGE SCALE GENOMIC DNA]</scope>
    <source>
        <strain evidence="3 4">R10.10B</strain>
    </source>
</reference>
<proteinExistence type="inferred from homology"/>
<comment type="similarity">
    <text evidence="1">Belongs to the beta-lactamase family.</text>
</comment>
<dbReference type="InterPro" id="IPR051478">
    <property type="entry name" value="Beta-lactamase-like_AB/R"/>
</dbReference>
<dbReference type="PANTHER" id="PTHR22935:SF95">
    <property type="entry name" value="BETA-LACTAMASE-LIKE 1-RELATED"/>
    <property type="match status" value="1"/>
</dbReference>
<dbReference type="AlphaFoldDB" id="A0A0M4TD41"/>
<protein>
    <recommendedName>
        <fullName evidence="2">Beta-lactamase-related domain-containing protein</fullName>
    </recommendedName>
</protein>
<feature type="domain" description="Beta-lactamase-related" evidence="2">
    <location>
        <begin position="89"/>
        <end position="218"/>
    </location>
</feature>
<name>A0A0M4TD41_9GAMM</name>
<dbReference type="InterPro" id="IPR001466">
    <property type="entry name" value="Beta-lactam-related"/>
</dbReference>
<organism evidence="3 4">
    <name type="scientific">Psychrobacter urativorans</name>
    <dbReference type="NCBI Taxonomy" id="45610"/>
    <lineage>
        <taxon>Bacteria</taxon>
        <taxon>Pseudomonadati</taxon>
        <taxon>Pseudomonadota</taxon>
        <taxon>Gammaproteobacteria</taxon>
        <taxon>Moraxellales</taxon>
        <taxon>Moraxellaceae</taxon>
        <taxon>Psychrobacter</taxon>
    </lineage>
</organism>
<dbReference type="KEGG" id="pur:AOC03_07820"/>
<gene>
    <name evidence="3" type="ORF">AOC03_07820</name>
</gene>
<dbReference type="OrthoDB" id="9799367at2"/>
<dbReference type="RefSeq" id="WP_062534838.1">
    <property type="nucleotide sequence ID" value="NZ_CP012678.1"/>
</dbReference>
<evidence type="ECO:0000259" key="2">
    <source>
        <dbReference type="Pfam" id="PF00144"/>
    </source>
</evidence>